<comment type="similarity">
    <text evidence="1">Belongs to the cyclin family.</text>
</comment>
<feature type="compositionally biased region" description="Polar residues" evidence="2">
    <location>
        <begin position="10"/>
        <end position="27"/>
    </location>
</feature>
<dbReference type="KEGG" id="slb:AWJ20_4619"/>
<reference evidence="4 5" key="1">
    <citation type="submission" date="2016-02" db="EMBL/GenBank/DDBJ databases">
        <title>Complete genome sequence and transcriptome regulation of the pentose utilising yeast Sugiyamaella lignohabitans.</title>
        <authorList>
            <person name="Bellasio M."/>
            <person name="Peymann A."/>
            <person name="Valli M."/>
            <person name="Sipitzky M."/>
            <person name="Graf A."/>
            <person name="Sauer M."/>
            <person name="Marx H."/>
            <person name="Mattanovich D."/>
        </authorList>
    </citation>
    <scope>NUCLEOTIDE SEQUENCE [LARGE SCALE GENOMIC DNA]</scope>
    <source>
        <strain evidence="4 5">CBS 10342</strain>
    </source>
</reference>
<feature type="region of interest" description="Disordered" evidence="2">
    <location>
        <begin position="326"/>
        <end position="363"/>
    </location>
</feature>
<dbReference type="InterPro" id="IPR013763">
    <property type="entry name" value="Cyclin-like_dom"/>
</dbReference>
<name>A0A167E5T0_9ASCO</name>
<dbReference type="InterPro" id="IPR043198">
    <property type="entry name" value="Cyclin/Ssn8"/>
</dbReference>
<organism evidence="4 5">
    <name type="scientific">Sugiyamaella lignohabitans</name>
    <dbReference type="NCBI Taxonomy" id="796027"/>
    <lineage>
        <taxon>Eukaryota</taxon>
        <taxon>Fungi</taxon>
        <taxon>Dikarya</taxon>
        <taxon>Ascomycota</taxon>
        <taxon>Saccharomycotina</taxon>
        <taxon>Dipodascomycetes</taxon>
        <taxon>Dipodascales</taxon>
        <taxon>Trichomonascaceae</taxon>
        <taxon>Sugiyamaella</taxon>
    </lineage>
</organism>
<dbReference type="OrthoDB" id="25002at2759"/>
<protein>
    <submittedName>
        <fullName evidence="4">Cyclin Pch1</fullName>
    </submittedName>
</protein>
<dbReference type="SUPFAM" id="SSF47954">
    <property type="entry name" value="Cyclin-like"/>
    <property type="match status" value="2"/>
</dbReference>
<dbReference type="Proteomes" id="UP000189580">
    <property type="component" value="Chromosome d"/>
</dbReference>
<dbReference type="InterPro" id="IPR006671">
    <property type="entry name" value="Cyclin_N"/>
</dbReference>
<dbReference type="InterPro" id="IPR036915">
    <property type="entry name" value="Cyclin-like_sf"/>
</dbReference>
<gene>
    <name evidence="4" type="ORF">AWJ20_4619</name>
</gene>
<dbReference type="AlphaFoldDB" id="A0A167E5T0"/>
<feature type="compositionally biased region" description="Low complexity" evidence="2">
    <location>
        <begin position="28"/>
        <end position="40"/>
    </location>
</feature>
<evidence type="ECO:0000256" key="1">
    <source>
        <dbReference type="RuleBase" id="RU000383"/>
    </source>
</evidence>
<evidence type="ECO:0000313" key="4">
    <source>
        <dbReference type="EMBL" id="ANB13676.1"/>
    </source>
</evidence>
<dbReference type="GO" id="GO:0016538">
    <property type="term" value="F:cyclin-dependent protein serine/threonine kinase regulator activity"/>
    <property type="evidence" value="ECO:0007669"/>
    <property type="project" value="InterPro"/>
</dbReference>
<dbReference type="EMBL" id="CP014502">
    <property type="protein sequence ID" value="ANB13676.1"/>
    <property type="molecule type" value="Genomic_DNA"/>
</dbReference>
<sequence>MSSSISSDSNATTGSPVSSNGSSTTLVNDSSSANTTSNSTHDTKDVDALDSSKKPERTTKERVDSGKPNHKPETLVPGQNVWIFSMAQVAKSPSAKDGIPTKHEFIQRAKGVNFIIVTGTQLRLPPMTIYAAALFLHRFYLRHSLKKFHIYEVGAACLFLATKVEESNRRLKDVAIACTRVASKDMNKVVDEQSKDYWKWRDTIIYNEELALEALCFDLTLKSPYEICTELMIKHEMELVEPVRKAGQHFIHDSCKTVLGLIYSAEVIAAAAFYWAVRSTGTKIDLKPKNGEENKLLGVKKQHVYDAVNMMADFYSTLQETVLSSERKNKYTRMTPSNKRKASDSSSSTSKKNKPDEAQTVPV</sequence>
<proteinExistence type="inferred from homology"/>
<dbReference type="Pfam" id="PF00134">
    <property type="entry name" value="Cyclin_N"/>
    <property type="match status" value="1"/>
</dbReference>
<evidence type="ECO:0000313" key="5">
    <source>
        <dbReference type="Proteomes" id="UP000189580"/>
    </source>
</evidence>
<keyword evidence="5" id="KW-1185">Reference proteome</keyword>
<feature type="region of interest" description="Disordered" evidence="2">
    <location>
        <begin position="1"/>
        <end position="75"/>
    </location>
</feature>
<dbReference type="RefSeq" id="XP_018736153.1">
    <property type="nucleotide sequence ID" value="XM_018881701.1"/>
</dbReference>
<evidence type="ECO:0000256" key="2">
    <source>
        <dbReference type="SAM" id="MobiDB-lite"/>
    </source>
</evidence>
<keyword evidence="1" id="KW-0195">Cyclin</keyword>
<dbReference type="CDD" id="cd20546">
    <property type="entry name" value="CYCLIN_SpCG1C_ScCTK2-like_rpt2"/>
    <property type="match status" value="1"/>
</dbReference>
<dbReference type="GeneID" id="30036771"/>
<dbReference type="SMART" id="SM00385">
    <property type="entry name" value="CYCLIN"/>
    <property type="match status" value="1"/>
</dbReference>
<dbReference type="GO" id="GO:0006357">
    <property type="term" value="P:regulation of transcription by RNA polymerase II"/>
    <property type="evidence" value="ECO:0007669"/>
    <property type="project" value="InterPro"/>
</dbReference>
<dbReference type="Gene3D" id="1.10.472.10">
    <property type="entry name" value="Cyclin-like"/>
    <property type="match status" value="2"/>
</dbReference>
<accession>A0A167E5T0</accession>
<dbReference type="PANTHER" id="PTHR10026">
    <property type="entry name" value="CYCLIN"/>
    <property type="match status" value="1"/>
</dbReference>
<feature type="domain" description="Cyclin-like" evidence="3">
    <location>
        <begin position="113"/>
        <end position="195"/>
    </location>
</feature>
<evidence type="ECO:0000259" key="3">
    <source>
        <dbReference type="SMART" id="SM00385"/>
    </source>
</evidence>
<feature type="compositionally biased region" description="Basic and acidic residues" evidence="2">
    <location>
        <begin position="41"/>
        <end position="73"/>
    </location>
</feature>